<proteinExistence type="predicted"/>
<accession>A0A7H8R478</accession>
<dbReference type="RefSeq" id="XP_035346582.1">
    <property type="nucleotide sequence ID" value="XM_035490689.1"/>
</dbReference>
<dbReference type="InterPro" id="IPR002347">
    <property type="entry name" value="SDR_fam"/>
</dbReference>
<dbReference type="InterPro" id="IPR036291">
    <property type="entry name" value="NAD(P)-bd_dom_sf"/>
</dbReference>
<dbReference type="AlphaFoldDB" id="A0A7H8R478"/>
<dbReference type="OrthoDB" id="191139at2759"/>
<evidence type="ECO:0000313" key="2">
    <source>
        <dbReference type="Proteomes" id="UP000509510"/>
    </source>
</evidence>
<dbReference type="Gene3D" id="3.40.50.720">
    <property type="entry name" value="NAD(P)-binding Rossmann-like Domain"/>
    <property type="match status" value="1"/>
</dbReference>
<gene>
    <name evidence="1" type="ORF">TRUGW13939_07550</name>
</gene>
<dbReference type="KEGG" id="trg:TRUGW13939_07550"/>
<dbReference type="SUPFAM" id="SSF51735">
    <property type="entry name" value="NAD(P)-binding Rossmann-fold domains"/>
    <property type="match status" value="1"/>
</dbReference>
<keyword evidence="2" id="KW-1185">Reference proteome</keyword>
<protein>
    <submittedName>
        <fullName evidence="1">Uncharacterized protein</fullName>
    </submittedName>
</protein>
<organism evidence="1 2">
    <name type="scientific">Talaromyces rugulosus</name>
    <name type="common">Penicillium rugulosum</name>
    <dbReference type="NCBI Taxonomy" id="121627"/>
    <lineage>
        <taxon>Eukaryota</taxon>
        <taxon>Fungi</taxon>
        <taxon>Dikarya</taxon>
        <taxon>Ascomycota</taxon>
        <taxon>Pezizomycotina</taxon>
        <taxon>Eurotiomycetes</taxon>
        <taxon>Eurotiomycetidae</taxon>
        <taxon>Eurotiales</taxon>
        <taxon>Trichocomaceae</taxon>
        <taxon>Talaromyces</taxon>
        <taxon>Talaromyces sect. Islandici</taxon>
    </lineage>
</organism>
<name>A0A7H8R478_TALRU</name>
<evidence type="ECO:0000313" key="1">
    <source>
        <dbReference type="EMBL" id="QKX60405.1"/>
    </source>
</evidence>
<dbReference type="GeneID" id="55995041"/>
<sequence>MTSDDSPVTSAKEVYGRYGKLDDMRTAYNRTFDVNVTSVALAMNVFLPLLRDSVSSSRGSLELLSSGQLPPTVAMAYCASSKTALNMLTVEYGKASENHNVVFQSVSPGHCKTEFNNCRGRKEPFDGAKVIVALLSADSGDFGSGFWQMEEGDTTPVGVPWRSYYAEYMQHI</sequence>
<reference evidence="2" key="1">
    <citation type="submission" date="2020-06" db="EMBL/GenBank/DDBJ databases">
        <title>A chromosome-scale genome assembly of Talaromyces rugulosus W13939.</title>
        <authorList>
            <person name="Wang B."/>
            <person name="Guo L."/>
            <person name="Ye K."/>
            <person name="Wang L."/>
        </authorList>
    </citation>
    <scope>NUCLEOTIDE SEQUENCE [LARGE SCALE GENOMIC DNA]</scope>
    <source>
        <strain evidence="2">W13939</strain>
    </source>
</reference>
<dbReference type="Pfam" id="PF00106">
    <property type="entry name" value="adh_short"/>
    <property type="match status" value="1"/>
</dbReference>
<dbReference type="EMBL" id="CP055901">
    <property type="protein sequence ID" value="QKX60405.1"/>
    <property type="molecule type" value="Genomic_DNA"/>
</dbReference>
<dbReference type="Proteomes" id="UP000509510">
    <property type="component" value="Chromosome IV"/>
</dbReference>